<evidence type="ECO:0000256" key="4">
    <source>
        <dbReference type="ARBA" id="ARBA00022692"/>
    </source>
</evidence>
<keyword evidence="8" id="KW-0479">Metal-binding</keyword>
<comment type="similarity">
    <text evidence="8">Belongs to the MsrQ family.</text>
</comment>
<keyword evidence="3 8" id="KW-0349">Heme</keyword>
<dbReference type="GO" id="GO:0046872">
    <property type="term" value="F:metal ion binding"/>
    <property type="evidence" value="ECO:0007669"/>
    <property type="project" value="UniProtKB-KW"/>
</dbReference>
<dbReference type="GO" id="GO:0010181">
    <property type="term" value="F:FMN binding"/>
    <property type="evidence" value="ECO:0007669"/>
    <property type="project" value="UniProtKB-UniRule"/>
</dbReference>
<dbReference type="GO" id="GO:0030091">
    <property type="term" value="P:protein repair"/>
    <property type="evidence" value="ECO:0007669"/>
    <property type="project" value="UniProtKB-UniRule"/>
</dbReference>
<feature type="transmembrane region" description="Helical" evidence="8">
    <location>
        <begin position="61"/>
        <end position="83"/>
    </location>
</feature>
<name>A0A1Y5HVI8_OLEAN</name>
<organism evidence="10 11">
    <name type="scientific">Oleispira antarctica</name>
    <dbReference type="NCBI Taxonomy" id="188908"/>
    <lineage>
        <taxon>Bacteria</taxon>
        <taxon>Pseudomonadati</taxon>
        <taxon>Pseudomonadota</taxon>
        <taxon>Gammaproteobacteria</taxon>
        <taxon>Oceanospirillales</taxon>
        <taxon>Oceanospirillaceae</taxon>
        <taxon>Oleispira</taxon>
    </lineage>
</organism>
<dbReference type="InterPro" id="IPR022837">
    <property type="entry name" value="MsrQ-like"/>
</dbReference>
<evidence type="ECO:0000259" key="9">
    <source>
        <dbReference type="Pfam" id="PF01794"/>
    </source>
</evidence>
<evidence type="ECO:0000256" key="3">
    <source>
        <dbReference type="ARBA" id="ARBA00022617"/>
    </source>
</evidence>
<dbReference type="GO" id="GO:0020037">
    <property type="term" value="F:heme binding"/>
    <property type="evidence" value="ECO:0007669"/>
    <property type="project" value="UniProtKB-UniRule"/>
</dbReference>
<dbReference type="Proteomes" id="UP000227088">
    <property type="component" value="Unassembled WGS sequence"/>
</dbReference>
<evidence type="ECO:0000256" key="6">
    <source>
        <dbReference type="ARBA" id="ARBA00023004"/>
    </source>
</evidence>
<dbReference type="Pfam" id="PF01794">
    <property type="entry name" value="Ferric_reduct"/>
    <property type="match status" value="1"/>
</dbReference>
<keyword evidence="7 8" id="KW-0472">Membrane</keyword>
<dbReference type="PANTHER" id="PTHR36964">
    <property type="entry name" value="PROTEIN-METHIONINE-SULFOXIDE REDUCTASE HEME-BINDING SUBUNIT MSRQ"/>
    <property type="match status" value="1"/>
</dbReference>
<evidence type="ECO:0000256" key="2">
    <source>
        <dbReference type="ARBA" id="ARBA00022448"/>
    </source>
</evidence>
<evidence type="ECO:0000256" key="8">
    <source>
        <dbReference type="HAMAP-Rule" id="MF_01207"/>
    </source>
</evidence>
<gene>
    <name evidence="8" type="primary">msrQ</name>
    <name evidence="10" type="ORF">A9R00_01500</name>
</gene>
<keyword evidence="8" id="KW-0288">FMN</keyword>
<evidence type="ECO:0000313" key="11">
    <source>
        <dbReference type="Proteomes" id="UP000227088"/>
    </source>
</evidence>
<keyword evidence="2 8" id="KW-0813">Transport</keyword>
<dbReference type="EMBL" id="MABE01000090">
    <property type="protein sequence ID" value="OUS41326.1"/>
    <property type="molecule type" value="Genomic_DNA"/>
</dbReference>
<accession>A0A1Y5HVI8</accession>
<dbReference type="PANTHER" id="PTHR36964:SF1">
    <property type="entry name" value="PROTEIN-METHIONINE-SULFOXIDE REDUCTASE HEME-BINDING SUBUNIT MSRQ"/>
    <property type="match status" value="1"/>
</dbReference>
<comment type="caution">
    <text evidence="10">The sequence shown here is derived from an EMBL/GenBank/DDBJ whole genome shotgun (WGS) entry which is preliminary data.</text>
</comment>
<keyword evidence="4 8" id="KW-0812">Transmembrane</keyword>
<evidence type="ECO:0000313" key="10">
    <source>
        <dbReference type="EMBL" id="OUS41326.1"/>
    </source>
</evidence>
<comment type="subcellular location">
    <subcellularLocation>
        <location evidence="8">Cell membrane</location>
        <topology evidence="8">Multi-pass membrane protein</topology>
    </subcellularLocation>
    <subcellularLocation>
        <location evidence="1">Membrane</location>
        <topology evidence="1">Multi-pass membrane protein</topology>
    </subcellularLocation>
</comment>
<proteinExistence type="inferred from homology"/>
<comment type="cofactor">
    <cofactor evidence="8">
        <name>heme b</name>
        <dbReference type="ChEBI" id="CHEBI:60344"/>
    </cofactor>
    <text evidence="8">Binds 1 heme b (iron(II)-protoporphyrin IX) group per subunit.</text>
</comment>
<keyword evidence="8" id="KW-1003">Cell membrane</keyword>
<feature type="transmembrane region" description="Helical" evidence="8">
    <location>
        <begin position="95"/>
        <end position="113"/>
    </location>
</feature>
<evidence type="ECO:0000256" key="5">
    <source>
        <dbReference type="ARBA" id="ARBA00022989"/>
    </source>
</evidence>
<dbReference type="HAMAP" id="MF_01207">
    <property type="entry name" value="MsrQ"/>
    <property type="match status" value="1"/>
</dbReference>
<dbReference type="GO" id="GO:0009055">
    <property type="term" value="F:electron transfer activity"/>
    <property type="evidence" value="ECO:0007669"/>
    <property type="project" value="UniProtKB-UniRule"/>
</dbReference>
<feature type="transmembrane region" description="Helical" evidence="8">
    <location>
        <begin position="31"/>
        <end position="49"/>
    </location>
</feature>
<keyword evidence="8" id="KW-0285">Flavoprotein</keyword>
<reference evidence="11" key="1">
    <citation type="journal article" date="2017" name="Proc. Natl. Acad. Sci. U.S.A.">
        <title>Simulation of Deepwater Horizon oil plume reveals substrate specialization within a complex community of hydrocarbon degraders.</title>
        <authorList>
            <person name="Hu P."/>
            <person name="Dubinsky E.A."/>
            <person name="Probst A.J."/>
            <person name="Wang J."/>
            <person name="Sieber C.M.K."/>
            <person name="Tom L.M."/>
            <person name="Gardinali P."/>
            <person name="Banfield J.F."/>
            <person name="Atlas R.M."/>
            <person name="Andersen G.L."/>
        </authorList>
    </citation>
    <scope>NUCLEOTIDE SEQUENCE [LARGE SCALE GENOMIC DNA]</scope>
</reference>
<sequence length="184" mass="21584">MLAQVVALQMGDYDILGPEPGKAITWFTGEWAFNILLLTLAISPLRSWFGWKWPMAHRRMLGLFVMFYATLHLLSYIAFLLAWEWGDIGSELIERPYLTLGFLAWLLLIPLSITSTKGWQRRLRRKWKSMHKVIYLIAILCAVHYLLQIRSNWFEPSLYAFVTLVLLGQRLSWVKFKGFFVRSV</sequence>
<evidence type="ECO:0000256" key="7">
    <source>
        <dbReference type="ARBA" id="ARBA00023136"/>
    </source>
</evidence>
<keyword evidence="5 8" id="KW-1133">Transmembrane helix</keyword>
<keyword evidence="6 8" id="KW-0408">Iron</keyword>
<comment type="function">
    <text evidence="8">Part of the MsrPQ system that repairs oxidized periplasmic proteins containing methionine sulfoxide residues (Met-O), using respiratory chain electrons. Thus protects these proteins from oxidative-stress damage caused by reactive species of oxygen and chlorine generated by the host defense mechanisms. MsrPQ is essential for the maintenance of envelope integrity under bleach stress, rescuing a wide series of structurally unrelated periplasmic proteins from methionine oxidation. MsrQ provides electrons for reduction to the reductase catalytic subunit MsrP, using the quinone pool of the respiratory chain.</text>
</comment>
<feature type="domain" description="Ferric oxidoreductase" evidence="9">
    <location>
        <begin position="28"/>
        <end position="141"/>
    </location>
</feature>
<dbReference type="AlphaFoldDB" id="A0A1Y5HVI8"/>
<evidence type="ECO:0000256" key="1">
    <source>
        <dbReference type="ARBA" id="ARBA00004141"/>
    </source>
</evidence>
<protein>
    <recommendedName>
        <fullName evidence="8">Protein-methionine-sulfoxide reductase heme-binding subunit MsrQ</fullName>
    </recommendedName>
    <alternativeName>
        <fullName evidence="8">Flavocytochrome MsrQ</fullName>
    </alternativeName>
</protein>
<dbReference type="InterPro" id="IPR013130">
    <property type="entry name" value="Fe3_Rdtase_TM_dom"/>
</dbReference>
<keyword evidence="8" id="KW-0249">Electron transport</keyword>
<feature type="transmembrane region" description="Helical" evidence="8">
    <location>
        <begin position="133"/>
        <end position="150"/>
    </location>
</feature>
<dbReference type="GO" id="GO:0005886">
    <property type="term" value="C:plasma membrane"/>
    <property type="evidence" value="ECO:0007669"/>
    <property type="project" value="UniProtKB-SubCell"/>
</dbReference>
<feature type="transmembrane region" description="Helical" evidence="8">
    <location>
        <begin position="156"/>
        <end position="173"/>
    </location>
</feature>
<comment type="caution">
    <text evidence="8">Lacks conserved residue(s) required for the propagation of feature annotation.</text>
</comment>
<comment type="cofactor">
    <cofactor evidence="8">
        <name>FMN</name>
        <dbReference type="ChEBI" id="CHEBI:58210"/>
    </cofactor>
    <text evidence="8">Binds 1 FMN per subunit.</text>
</comment>
<dbReference type="GO" id="GO:0016679">
    <property type="term" value="F:oxidoreductase activity, acting on diphenols and related substances as donors"/>
    <property type="evidence" value="ECO:0007669"/>
    <property type="project" value="TreeGrafter"/>
</dbReference>
<comment type="subunit">
    <text evidence="8">Heterodimer of a catalytic subunit (MsrP) and a heme-binding subunit (MsrQ).</text>
</comment>